<protein>
    <recommendedName>
        <fullName evidence="3">Chitin-binding type-2 domain-containing protein</fullName>
    </recommendedName>
</protein>
<evidence type="ECO:0000313" key="1">
    <source>
        <dbReference type="EMBL" id="CAL4116990.1"/>
    </source>
</evidence>
<name>A0AAV2RA53_MEGNR</name>
<evidence type="ECO:0000313" key="2">
    <source>
        <dbReference type="Proteomes" id="UP001497623"/>
    </source>
</evidence>
<dbReference type="Proteomes" id="UP001497623">
    <property type="component" value="Unassembled WGS sequence"/>
</dbReference>
<keyword evidence="2" id="KW-1185">Reference proteome</keyword>
<gene>
    <name evidence="1" type="ORF">MNOR_LOCUS21088</name>
</gene>
<evidence type="ECO:0008006" key="3">
    <source>
        <dbReference type="Google" id="ProtNLM"/>
    </source>
</evidence>
<dbReference type="GO" id="GO:0008061">
    <property type="term" value="F:chitin binding"/>
    <property type="evidence" value="ECO:0007669"/>
    <property type="project" value="InterPro"/>
</dbReference>
<organism evidence="1 2">
    <name type="scientific">Meganyctiphanes norvegica</name>
    <name type="common">Northern krill</name>
    <name type="synonym">Thysanopoda norvegica</name>
    <dbReference type="NCBI Taxonomy" id="48144"/>
    <lineage>
        <taxon>Eukaryota</taxon>
        <taxon>Metazoa</taxon>
        <taxon>Ecdysozoa</taxon>
        <taxon>Arthropoda</taxon>
        <taxon>Crustacea</taxon>
        <taxon>Multicrustacea</taxon>
        <taxon>Malacostraca</taxon>
        <taxon>Eumalacostraca</taxon>
        <taxon>Eucarida</taxon>
        <taxon>Euphausiacea</taxon>
        <taxon>Euphausiidae</taxon>
        <taxon>Meganyctiphanes</taxon>
    </lineage>
</organism>
<dbReference type="InterPro" id="IPR036508">
    <property type="entry name" value="Chitin-bd_dom_sf"/>
</dbReference>
<dbReference type="EMBL" id="CAXKWB010016749">
    <property type="protein sequence ID" value="CAL4116990.1"/>
    <property type="molecule type" value="Genomic_DNA"/>
</dbReference>
<reference evidence="1 2" key="1">
    <citation type="submission" date="2024-05" db="EMBL/GenBank/DDBJ databases">
        <authorList>
            <person name="Wallberg A."/>
        </authorList>
    </citation>
    <scope>NUCLEOTIDE SEQUENCE [LARGE SCALE GENOMIC DNA]</scope>
</reference>
<dbReference type="AlphaFoldDB" id="A0AAV2RA53"/>
<sequence length="192" mass="20955">MVPQCQVICNVANSRLSNPFNCHKYFKCVHHQKEGMVVRPYRCPEKMPVFNSAMGMCVSDVSCINPCEMPMSTSPQTLVFPTTTSPNPAIILPEELITSKPSVNSSVILPVQILPAVLPTKSSLVTTKPATQHIDNSFVQTQTLPDVIPQETSITSNSHVKPTNLVPLQTLPAIVTTVTSLVTTKPIFNKTD</sequence>
<proteinExistence type="predicted"/>
<comment type="caution">
    <text evidence="1">The sequence shown here is derived from an EMBL/GenBank/DDBJ whole genome shotgun (WGS) entry which is preliminary data.</text>
</comment>
<dbReference type="SUPFAM" id="SSF57625">
    <property type="entry name" value="Invertebrate chitin-binding proteins"/>
    <property type="match status" value="1"/>
</dbReference>
<accession>A0AAV2RA53</accession>
<feature type="non-terminal residue" evidence="1">
    <location>
        <position position="192"/>
    </location>
</feature>